<evidence type="ECO:0000313" key="1">
    <source>
        <dbReference type="EMBL" id="MPC70374.1"/>
    </source>
</evidence>
<proteinExistence type="predicted"/>
<comment type="caution">
    <text evidence="1">The sequence shown here is derived from an EMBL/GenBank/DDBJ whole genome shotgun (WGS) entry which is preliminary data.</text>
</comment>
<gene>
    <name evidence="1" type="ORF">E2C01_064620</name>
</gene>
<dbReference type="AlphaFoldDB" id="A0A5B7HPA1"/>
<organism evidence="1 2">
    <name type="scientific">Portunus trituberculatus</name>
    <name type="common">Swimming crab</name>
    <name type="synonym">Neptunus trituberculatus</name>
    <dbReference type="NCBI Taxonomy" id="210409"/>
    <lineage>
        <taxon>Eukaryota</taxon>
        <taxon>Metazoa</taxon>
        <taxon>Ecdysozoa</taxon>
        <taxon>Arthropoda</taxon>
        <taxon>Crustacea</taxon>
        <taxon>Multicrustacea</taxon>
        <taxon>Malacostraca</taxon>
        <taxon>Eumalacostraca</taxon>
        <taxon>Eucarida</taxon>
        <taxon>Decapoda</taxon>
        <taxon>Pleocyemata</taxon>
        <taxon>Brachyura</taxon>
        <taxon>Eubrachyura</taxon>
        <taxon>Portunoidea</taxon>
        <taxon>Portunidae</taxon>
        <taxon>Portuninae</taxon>
        <taxon>Portunus</taxon>
    </lineage>
</organism>
<keyword evidence="2" id="KW-1185">Reference proteome</keyword>
<dbReference type="Proteomes" id="UP000324222">
    <property type="component" value="Unassembled WGS sequence"/>
</dbReference>
<accession>A0A5B7HPA1</accession>
<dbReference type="EMBL" id="VSRR010031010">
    <property type="protein sequence ID" value="MPC70374.1"/>
    <property type="molecule type" value="Genomic_DNA"/>
</dbReference>
<evidence type="ECO:0000313" key="2">
    <source>
        <dbReference type="Proteomes" id="UP000324222"/>
    </source>
</evidence>
<sequence length="138" mass="14801">MPSILNCVIIGSRLDLGQGVTPCSLFGSPALFKVLVCVSPMVWRGVASSITQLLITTEKRSQVVIRQESLCASCRATLQCLHVTIMLRGKAEHPAASTSHGSLVEESYYHLAFTSLITPVFAGRGDVQQSVSNVLLLS</sequence>
<reference evidence="1 2" key="1">
    <citation type="submission" date="2019-05" db="EMBL/GenBank/DDBJ databases">
        <title>Another draft genome of Portunus trituberculatus and its Hox gene families provides insights of decapod evolution.</title>
        <authorList>
            <person name="Jeong J.-H."/>
            <person name="Song I."/>
            <person name="Kim S."/>
            <person name="Choi T."/>
            <person name="Kim D."/>
            <person name="Ryu S."/>
            <person name="Kim W."/>
        </authorList>
    </citation>
    <scope>NUCLEOTIDE SEQUENCE [LARGE SCALE GENOMIC DNA]</scope>
    <source>
        <tissue evidence="1">Muscle</tissue>
    </source>
</reference>
<protein>
    <submittedName>
        <fullName evidence="1">Uncharacterized protein</fullName>
    </submittedName>
</protein>
<name>A0A5B7HPA1_PORTR</name>